<gene>
    <name evidence="2" type="ORF">HMPREF9140_01751</name>
</gene>
<organism evidence="2 3">
    <name type="scientific">Prevotella micans F0438</name>
    <dbReference type="NCBI Taxonomy" id="883158"/>
    <lineage>
        <taxon>Bacteria</taxon>
        <taxon>Pseudomonadati</taxon>
        <taxon>Bacteroidota</taxon>
        <taxon>Bacteroidia</taxon>
        <taxon>Bacteroidales</taxon>
        <taxon>Prevotellaceae</taxon>
        <taxon>Prevotella</taxon>
    </lineage>
</organism>
<dbReference type="Proteomes" id="UP000016023">
    <property type="component" value="Unassembled WGS sequence"/>
</dbReference>
<dbReference type="PATRIC" id="fig|883158.3.peg.1748"/>
<dbReference type="HOGENOM" id="CLU_028334_3_0_10"/>
<dbReference type="Gene3D" id="3.80.10.10">
    <property type="entry name" value="Ribonuclease Inhibitor"/>
    <property type="match status" value="2"/>
</dbReference>
<dbReference type="InterPro" id="IPR026906">
    <property type="entry name" value="LRR_5"/>
</dbReference>
<name>H1Q4B3_9BACT</name>
<dbReference type="EMBL" id="AGWK01000046">
    <property type="protein sequence ID" value="EHO67731.1"/>
    <property type="molecule type" value="Genomic_DNA"/>
</dbReference>
<dbReference type="Gene3D" id="3.40.50.12480">
    <property type="match status" value="1"/>
</dbReference>
<evidence type="ECO:0008006" key="4">
    <source>
        <dbReference type="Google" id="ProtNLM"/>
    </source>
</evidence>
<accession>H1Q4B3</accession>
<feature type="chain" id="PRO_5003552668" description="Ig-like domain-containing protein" evidence="1">
    <location>
        <begin position="20"/>
        <end position="546"/>
    </location>
</feature>
<reference evidence="2 3" key="1">
    <citation type="submission" date="2011-12" db="EMBL/GenBank/DDBJ databases">
        <title>The Genome Sequence of Prevotella micans F0438.</title>
        <authorList>
            <consortium name="The Broad Institute Genome Sequencing Platform"/>
            <person name="Earl A."/>
            <person name="Ward D."/>
            <person name="Feldgarden M."/>
            <person name="Gevers D."/>
            <person name="Izard J."/>
            <person name="Baranova O.V."/>
            <person name="Blanton J.M."/>
            <person name="Wade W.G."/>
            <person name="Dewhirst F.E."/>
            <person name="Young S.K."/>
            <person name="Zeng Q."/>
            <person name="Gargeya S."/>
            <person name="Fitzgerald M."/>
            <person name="Haas B."/>
            <person name="Abouelleil A."/>
            <person name="Alvarado L."/>
            <person name="Arachchi H.M."/>
            <person name="Berlin A."/>
            <person name="Chapman S.B."/>
            <person name="Gearin G."/>
            <person name="Goldberg J."/>
            <person name="Griggs A."/>
            <person name="Gujja S."/>
            <person name="Hansen M."/>
            <person name="Heiman D."/>
            <person name="Howarth C."/>
            <person name="Larimer J."/>
            <person name="Lui A."/>
            <person name="MacDonald P.J.P."/>
            <person name="McCowen C."/>
            <person name="Montmayeur A."/>
            <person name="Murphy C."/>
            <person name="Neiman D."/>
            <person name="Pearson M."/>
            <person name="Priest M."/>
            <person name="Roberts A."/>
            <person name="Saif S."/>
            <person name="Shea T."/>
            <person name="Sisk P."/>
            <person name="Stolte C."/>
            <person name="Sykes S."/>
            <person name="Wortman J."/>
            <person name="Nusbaum C."/>
            <person name="Birren B."/>
        </authorList>
    </citation>
    <scope>NUCLEOTIDE SEQUENCE [LARGE SCALE GENOMIC DNA]</scope>
    <source>
        <strain evidence="2 3">F0438</strain>
    </source>
</reference>
<dbReference type="SUPFAM" id="SSF52058">
    <property type="entry name" value="L domain-like"/>
    <property type="match status" value="2"/>
</dbReference>
<dbReference type="InterPro" id="IPR053139">
    <property type="entry name" value="Surface_bspA-like"/>
</dbReference>
<dbReference type="PANTHER" id="PTHR45661">
    <property type="entry name" value="SURFACE ANTIGEN"/>
    <property type="match status" value="1"/>
</dbReference>
<dbReference type="AlphaFoldDB" id="H1Q4B3"/>
<dbReference type="eggNOG" id="COG5492">
    <property type="taxonomic scope" value="Bacteria"/>
</dbReference>
<dbReference type="Pfam" id="PF13306">
    <property type="entry name" value="LRR_5"/>
    <property type="match status" value="3"/>
</dbReference>
<comment type="caution">
    <text evidence="2">The sequence shown here is derived from an EMBL/GenBank/DDBJ whole genome shotgun (WGS) entry which is preliminary data.</text>
</comment>
<evidence type="ECO:0000313" key="3">
    <source>
        <dbReference type="Proteomes" id="UP000016023"/>
    </source>
</evidence>
<dbReference type="RefSeq" id="WP_006953295.1">
    <property type="nucleotide sequence ID" value="NZ_JH594523.1"/>
</dbReference>
<keyword evidence="1" id="KW-0732">Signal</keyword>
<keyword evidence="3" id="KW-1185">Reference proteome</keyword>
<dbReference type="STRING" id="883158.HMPREF9140_01751"/>
<evidence type="ECO:0000313" key="2">
    <source>
        <dbReference type="EMBL" id="EHO67731.1"/>
    </source>
</evidence>
<feature type="signal peptide" evidence="1">
    <location>
        <begin position="1"/>
        <end position="19"/>
    </location>
</feature>
<proteinExistence type="predicted"/>
<sequence length="546" mass="58725">MRKIFITFVLLTSAVLAGANTVINVETAGTLKTLIGENKLTTTDLVVSGNLNGSDIQVIREMAGIMLSGGPSGGKLARLDMTDANIVAGGDYYMYDYNTYENFYTADNELGKYMFYNCPALQSVVIPKSVTAIGVEAFSVCANLKDVSVPETNSAFYSIDGVLFGKLDARLIKYPQARTETEYSIPNGIRNIGYEAFSDCVALTKINFPGTIENIDGAAFSFCNGITVMELPASVKTIKASAFNYCKNLTAINVPTSCAAFVSEDGVLYNKTKTVLVRCPQKKTGSFTVADGITILGDYAFHGCLKLTKITLPTGLTTIGEWTFSSCKELTSIDIPVSVANIGQGAFCDCTEIGSVAVPEGVTGIFKWTFYGCIKLLSVALPASLTELGEGAFMGCRELTELSVPENVNIVPPSAFGNCKKLRKLSLPKAITQIGHYAASGCAALEDLYLYAENPPSCGFYPFNGVDKQKCKLYVPKDTKARYQSAGGFSDFNNIIEIETSGIAAILEDNNETVHYTIGGIPTKTPLKGINIVRTRDGKTRKIIVR</sequence>
<evidence type="ECO:0000256" key="1">
    <source>
        <dbReference type="SAM" id="SignalP"/>
    </source>
</evidence>
<protein>
    <recommendedName>
        <fullName evidence="4">Ig-like domain-containing protein</fullName>
    </recommendedName>
</protein>
<dbReference type="PANTHER" id="PTHR45661:SF3">
    <property type="entry name" value="IG-LIKE DOMAIN-CONTAINING PROTEIN"/>
    <property type="match status" value="1"/>
</dbReference>
<dbReference type="InterPro" id="IPR032675">
    <property type="entry name" value="LRR_dom_sf"/>
</dbReference>